<dbReference type="SMART" id="SM00530">
    <property type="entry name" value="HTH_XRE"/>
    <property type="match status" value="1"/>
</dbReference>
<dbReference type="Pfam" id="PF01381">
    <property type="entry name" value="HTH_3"/>
    <property type="match status" value="1"/>
</dbReference>
<dbReference type="EMBL" id="QFVT01000019">
    <property type="protein sequence ID" value="PYC46285.1"/>
    <property type="molecule type" value="Genomic_DNA"/>
</dbReference>
<sequence>MKYLARSPQEVGHAIREARKAQKLTQKELAIRSGVWQETISKIENGLSGTKLETIFDLLSALELEVTIDDRSKGSSTSLEDIF</sequence>
<dbReference type="RefSeq" id="WP_110797463.1">
    <property type="nucleotide sequence ID" value="NZ_KZ826498.1"/>
</dbReference>
<dbReference type="OrthoDB" id="9154356at2"/>
<keyword evidence="3" id="KW-1185">Reference proteome</keyword>
<evidence type="ECO:0000313" key="2">
    <source>
        <dbReference type="EMBL" id="PYC46285.1"/>
    </source>
</evidence>
<dbReference type="InterPro" id="IPR001387">
    <property type="entry name" value="Cro/C1-type_HTH"/>
</dbReference>
<organism evidence="2 3">
    <name type="scientific">Litorivita pollutaquae</name>
    <dbReference type="NCBI Taxonomy" id="2200892"/>
    <lineage>
        <taxon>Bacteria</taxon>
        <taxon>Pseudomonadati</taxon>
        <taxon>Pseudomonadota</taxon>
        <taxon>Alphaproteobacteria</taxon>
        <taxon>Rhodobacterales</taxon>
        <taxon>Paracoccaceae</taxon>
        <taxon>Litorivita</taxon>
    </lineage>
</organism>
<gene>
    <name evidence="2" type="ORF">DI396_16250</name>
</gene>
<dbReference type="PROSITE" id="PS50943">
    <property type="entry name" value="HTH_CROC1"/>
    <property type="match status" value="1"/>
</dbReference>
<protein>
    <submittedName>
        <fullName evidence="2">Transcriptional regulator</fullName>
    </submittedName>
</protein>
<name>A0A2V4MI74_9RHOB</name>
<dbReference type="CDD" id="cd00093">
    <property type="entry name" value="HTH_XRE"/>
    <property type="match status" value="1"/>
</dbReference>
<dbReference type="SUPFAM" id="SSF47413">
    <property type="entry name" value="lambda repressor-like DNA-binding domains"/>
    <property type="match status" value="1"/>
</dbReference>
<dbReference type="Gene3D" id="1.10.260.40">
    <property type="entry name" value="lambda repressor-like DNA-binding domains"/>
    <property type="match status" value="1"/>
</dbReference>
<evidence type="ECO:0000259" key="1">
    <source>
        <dbReference type="PROSITE" id="PS50943"/>
    </source>
</evidence>
<dbReference type="GO" id="GO:0003677">
    <property type="term" value="F:DNA binding"/>
    <property type="evidence" value="ECO:0007669"/>
    <property type="project" value="InterPro"/>
</dbReference>
<dbReference type="Proteomes" id="UP000248012">
    <property type="component" value="Unassembled WGS sequence"/>
</dbReference>
<accession>A0A2V4MI74</accession>
<proteinExistence type="predicted"/>
<comment type="caution">
    <text evidence="2">The sequence shown here is derived from an EMBL/GenBank/DDBJ whole genome shotgun (WGS) entry which is preliminary data.</text>
</comment>
<dbReference type="InterPro" id="IPR010982">
    <property type="entry name" value="Lambda_DNA-bd_dom_sf"/>
</dbReference>
<dbReference type="AlphaFoldDB" id="A0A2V4MI74"/>
<evidence type="ECO:0000313" key="3">
    <source>
        <dbReference type="Proteomes" id="UP000248012"/>
    </source>
</evidence>
<reference evidence="2 3" key="1">
    <citation type="submission" date="2018-05" db="EMBL/GenBank/DDBJ databases">
        <title>Oceanovita maritima gen. nov., sp. nov., a marine bacterium in the family Rhodobacteraceae isolated from surface seawater of Lundu port Xiamen, China.</title>
        <authorList>
            <person name="Hetharua B.H."/>
            <person name="Min D."/>
            <person name="Liao H."/>
            <person name="Tian Y."/>
        </authorList>
    </citation>
    <scope>NUCLEOTIDE SEQUENCE [LARGE SCALE GENOMIC DNA]</scope>
    <source>
        <strain evidence="2 3">FSX-11</strain>
    </source>
</reference>
<feature type="domain" description="HTH cro/C1-type" evidence="1">
    <location>
        <begin position="15"/>
        <end position="71"/>
    </location>
</feature>